<dbReference type="EMBL" id="FOFG01000010">
    <property type="protein sequence ID" value="SER00003.1"/>
    <property type="molecule type" value="Genomic_DNA"/>
</dbReference>
<protein>
    <submittedName>
        <fullName evidence="1">Uncharacterized protein</fullName>
    </submittedName>
</protein>
<evidence type="ECO:0000313" key="2">
    <source>
        <dbReference type="Proteomes" id="UP000199647"/>
    </source>
</evidence>
<name>A0A1H9KMB9_9HYPH</name>
<organism evidence="1 2">
    <name type="scientific">Faunimonas pinastri</name>
    <dbReference type="NCBI Taxonomy" id="1855383"/>
    <lineage>
        <taxon>Bacteria</taxon>
        <taxon>Pseudomonadati</taxon>
        <taxon>Pseudomonadota</taxon>
        <taxon>Alphaproteobacteria</taxon>
        <taxon>Hyphomicrobiales</taxon>
        <taxon>Afifellaceae</taxon>
        <taxon>Faunimonas</taxon>
    </lineage>
</organism>
<accession>A0A1H9KMB9</accession>
<dbReference type="AlphaFoldDB" id="A0A1H9KMB9"/>
<gene>
    <name evidence="1" type="ORF">SAMN05216548_11010</name>
</gene>
<keyword evidence="2" id="KW-1185">Reference proteome</keyword>
<sequence length="164" mass="18044">MNVSSPFRTGSVMLISDLLTQVRSSRTLSREDAQKMQRFLYRGETLRSDDIDMMLALDEVAHRHDPAWKDLLCKAVVDFIVHQEKPSGSMNRDKSDWLLQRVAHGGSIGPASQLAVLTAVLAASRSCPDELQVFALQEAKRTGIGTGSRAGLREAQPLRRAGGL</sequence>
<dbReference type="Proteomes" id="UP000199647">
    <property type="component" value="Unassembled WGS sequence"/>
</dbReference>
<dbReference type="STRING" id="1855383.SAMN05216548_11010"/>
<evidence type="ECO:0000313" key="1">
    <source>
        <dbReference type="EMBL" id="SER00003.1"/>
    </source>
</evidence>
<reference evidence="1 2" key="1">
    <citation type="submission" date="2016-10" db="EMBL/GenBank/DDBJ databases">
        <authorList>
            <person name="de Groot N.N."/>
        </authorList>
    </citation>
    <scope>NUCLEOTIDE SEQUENCE [LARGE SCALE GENOMIC DNA]</scope>
    <source>
        <strain evidence="1 2">A52C2</strain>
    </source>
</reference>
<proteinExistence type="predicted"/>